<protein>
    <submittedName>
        <fullName evidence="1">Uncharacterized protein</fullName>
    </submittedName>
</protein>
<name>A0A0E9W747_ANGAN</name>
<evidence type="ECO:0000313" key="1">
    <source>
        <dbReference type="EMBL" id="JAH85395.1"/>
    </source>
</evidence>
<proteinExistence type="predicted"/>
<dbReference type="AlphaFoldDB" id="A0A0E9W747"/>
<organism evidence="1">
    <name type="scientific">Anguilla anguilla</name>
    <name type="common">European freshwater eel</name>
    <name type="synonym">Muraena anguilla</name>
    <dbReference type="NCBI Taxonomy" id="7936"/>
    <lineage>
        <taxon>Eukaryota</taxon>
        <taxon>Metazoa</taxon>
        <taxon>Chordata</taxon>
        <taxon>Craniata</taxon>
        <taxon>Vertebrata</taxon>
        <taxon>Euteleostomi</taxon>
        <taxon>Actinopterygii</taxon>
        <taxon>Neopterygii</taxon>
        <taxon>Teleostei</taxon>
        <taxon>Anguilliformes</taxon>
        <taxon>Anguillidae</taxon>
        <taxon>Anguilla</taxon>
    </lineage>
</organism>
<dbReference type="EMBL" id="GBXM01023182">
    <property type="protein sequence ID" value="JAH85395.1"/>
    <property type="molecule type" value="Transcribed_RNA"/>
</dbReference>
<accession>A0A0E9W747</accession>
<reference evidence="1" key="1">
    <citation type="submission" date="2014-11" db="EMBL/GenBank/DDBJ databases">
        <authorList>
            <person name="Amaro Gonzalez C."/>
        </authorList>
    </citation>
    <scope>NUCLEOTIDE SEQUENCE</scope>
</reference>
<sequence>MLRESYTIKLDKTVYCKHVTPYKNINIKAGASYDVAF</sequence>
<reference evidence="1" key="2">
    <citation type="journal article" date="2015" name="Fish Shellfish Immunol.">
        <title>Early steps in the European eel (Anguilla anguilla)-Vibrio vulnificus interaction in the gills: Role of the RtxA13 toxin.</title>
        <authorList>
            <person name="Callol A."/>
            <person name="Pajuelo D."/>
            <person name="Ebbesson L."/>
            <person name="Teles M."/>
            <person name="MacKenzie S."/>
            <person name="Amaro C."/>
        </authorList>
    </citation>
    <scope>NUCLEOTIDE SEQUENCE</scope>
</reference>